<accession>A0A0R3L3C0</accession>
<sequence>MGNAYPASSSHNAGSVHNDTDWDDEADTERVALIEENARLRALVVQLSTLVLKNVVDQHNSPQLIPVRRPRLD</sequence>
<dbReference type="Proteomes" id="UP000050863">
    <property type="component" value="Unassembled WGS sequence"/>
</dbReference>
<dbReference type="OrthoDB" id="8241218at2"/>
<name>A0A0R3L3C0_9BRAD</name>
<evidence type="ECO:0000313" key="3">
    <source>
        <dbReference type="Proteomes" id="UP000050863"/>
    </source>
</evidence>
<protein>
    <submittedName>
        <fullName evidence="2">Uncharacterized protein</fullName>
    </submittedName>
</protein>
<feature type="compositionally biased region" description="Polar residues" evidence="1">
    <location>
        <begin position="1"/>
        <end position="17"/>
    </location>
</feature>
<gene>
    <name evidence="2" type="ORF">CQ12_17310</name>
</gene>
<dbReference type="RefSeq" id="WP_057838870.1">
    <property type="nucleotide sequence ID" value="NZ_LLXZ01000177.1"/>
</dbReference>
<dbReference type="AlphaFoldDB" id="A0A0R3L3C0"/>
<reference evidence="2 3" key="1">
    <citation type="submission" date="2014-03" db="EMBL/GenBank/DDBJ databases">
        <title>Bradyrhizobium valentinum sp. nov., isolated from effective nodules of Lupinus mariae-josephae, a lupine endemic of basic-lime soils in Eastern Spain.</title>
        <authorList>
            <person name="Duran D."/>
            <person name="Rey L."/>
            <person name="Navarro A."/>
            <person name="Busquets A."/>
            <person name="Imperial J."/>
            <person name="Ruiz-Argueso T."/>
        </authorList>
    </citation>
    <scope>NUCLEOTIDE SEQUENCE [LARGE SCALE GENOMIC DNA]</scope>
    <source>
        <strain evidence="2 3">PAC68</strain>
    </source>
</reference>
<organism evidence="2 3">
    <name type="scientific">Bradyrhizobium jicamae</name>
    <dbReference type="NCBI Taxonomy" id="280332"/>
    <lineage>
        <taxon>Bacteria</taxon>
        <taxon>Pseudomonadati</taxon>
        <taxon>Pseudomonadota</taxon>
        <taxon>Alphaproteobacteria</taxon>
        <taxon>Hyphomicrobiales</taxon>
        <taxon>Nitrobacteraceae</taxon>
        <taxon>Bradyrhizobium</taxon>
    </lineage>
</organism>
<keyword evidence="3" id="KW-1185">Reference proteome</keyword>
<dbReference type="EMBL" id="LLXZ01000177">
    <property type="protein sequence ID" value="KRQ99714.1"/>
    <property type="molecule type" value="Genomic_DNA"/>
</dbReference>
<evidence type="ECO:0000256" key="1">
    <source>
        <dbReference type="SAM" id="MobiDB-lite"/>
    </source>
</evidence>
<feature type="region of interest" description="Disordered" evidence="1">
    <location>
        <begin position="1"/>
        <end position="23"/>
    </location>
</feature>
<proteinExistence type="predicted"/>
<evidence type="ECO:0000313" key="2">
    <source>
        <dbReference type="EMBL" id="KRQ99714.1"/>
    </source>
</evidence>
<comment type="caution">
    <text evidence="2">The sequence shown here is derived from an EMBL/GenBank/DDBJ whole genome shotgun (WGS) entry which is preliminary data.</text>
</comment>